<gene>
    <name evidence="3" type="ORF">B7463_g7036</name>
</gene>
<dbReference type="PANTHER" id="PTHR48081:SF30">
    <property type="entry name" value="ACETYL-HYDROLASE LIPR-RELATED"/>
    <property type="match status" value="1"/>
</dbReference>
<organism evidence="3 4">
    <name type="scientific">Scytalidium lignicola</name>
    <name type="common">Hyphomycete</name>
    <dbReference type="NCBI Taxonomy" id="5539"/>
    <lineage>
        <taxon>Eukaryota</taxon>
        <taxon>Fungi</taxon>
        <taxon>Dikarya</taxon>
        <taxon>Ascomycota</taxon>
        <taxon>Pezizomycotina</taxon>
        <taxon>Leotiomycetes</taxon>
        <taxon>Leotiomycetes incertae sedis</taxon>
        <taxon>Scytalidium</taxon>
    </lineage>
</organism>
<evidence type="ECO:0000256" key="1">
    <source>
        <dbReference type="ARBA" id="ARBA00022801"/>
    </source>
</evidence>
<sequence length="350" mass="38500">MAHAVLMILRNPIKSIFLLYSFCSQTLIVILQRILLPHFPPHQSLRVQLQRAYQAAATLTFPDFPHRLPVSPRPDKAARIDGKGWSGYVIPAHKSLSAFSEDAANSRPCCVVLFAHGGGYARGEARMYLKYMLRWEATAAKSNLDLVFLSVEYPLSTQLPHPAQRDAFIAAYEFLLKKGVAHRHIVFAGDSAGGGLSILSAIELFRVGLPQPAGSVLISPWIDLSLRAYNGGNSNVLGDYFLAANEAVPQLAAMFRGSLPGTSTEVNPLYILPDKISSLNPQLIFVGGAEFALQDSKEWAALCEKANVKHKLVVEWGQLHVYALGSRLLDPKIRTKTDALIISWILECTK</sequence>
<feature type="non-terminal residue" evidence="3">
    <location>
        <position position="350"/>
    </location>
</feature>
<feature type="non-terminal residue" evidence="3">
    <location>
        <position position="1"/>
    </location>
</feature>
<evidence type="ECO:0000313" key="4">
    <source>
        <dbReference type="Proteomes" id="UP000258309"/>
    </source>
</evidence>
<dbReference type="STRING" id="5539.A0A3E2H880"/>
<dbReference type="SUPFAM" id="SSF53474">
    <property type="entry name" value="alpha/beta-Hydrolases"/>
    <property type="match status" value="1"/>
</dbReference>
<evidence type="ECO:0000313" key="3">
    <source>
        <dbReference type="EMBL" id="RFU29303.1"/>
    </source>
</evidence>
<dbReference type="PANTHER" id="PTHR48081">
    <property type="entry name" value="AB HYDROLASE SUPERFAMILY PROTEIN C4A8.06C"/>
    <property type="match status" value="1"/>
</dbReference>
<dbReference type="InterPro" id="IPR029058">
    <property type="entry name" value="AB_hydrolase_fold"/>
</dbReference>
<comment type="caution">
    <text evidence="3">The sequence shown here is derived from an EMBL/GenBank/DDBJ whole genome shotgun (WGS) entry which is preliminary data.</text>
</comment>
<feature type="domain" description="Alpha/beta hydrolase fold-3" evidence="2">
    <location>
        <begin position="112"/>
        <end position="323"/>
    </location>
</feature>
<reference evidence="3 4" key="1">
    <citation type="submission" date="2018-05" db="EMBL/GenBank/DDBJ databases">
        <title>Draft genome sequence of Scytalidium lignicola DSM 105466, a ubiquitous saprotrophic fungus.</title>
        <authorList>
            <person name="Buettner E."/>
            <person name="Gebauer A.M."/>
            <person name="Hofrichter M."/>
            <person name="Liers C."/>
            <person name="Kellner H."/>
        </authorList>
    </citation>
    <scope>NUCLEOTIDE SEQUENCE [LARGE SCALE GENOMIC DNA]</scope>
    <source>
        <strain evidence="3 4">DSM 105466</strain>
    </source>
</reference>
<protein>
    <recommendedName>
        <fullName evidence="2">Alpha/beta hydrolase fold-3 domain-containing protein</fullName>
    </recommendedName>
</protein>
<dbReference type="EMBL" id="NCSJ02000133">
    <property type="protein sequence ID" value="RFU29303.1"/>
    <property type="molecule type" value="Genomic_DNA"/>
</dbReference>
<accession>A0A3E2H880</accession>
<keyword evidence="4" id="KW-1185">Reference proteome</keyword>
<dbReference type="Pfam" id="PF07859">
    <property type="entry name" value="Abhydrolase_3"/>
    <property type="match status" value="1"/>
</dbReference>
<dbReference type="Proteomes" id="UP000258309">
    <property type="component" value="Unassembled WGS sequence"/>
</dbReference>
<evidence type="ECO:0000259" key="2">
    <source>
        <dbReference type="Pfam" id="PF07859"/>
    </source>
</evidence>
<dbReference type="OrthoDB" id="2152029at2759"/>
<dbReference type="InterPro" id="IPR050300">
    <property type="entry name" value="GDXG_lipolytic_enzyme"/>
</dbReference>
<dbReference type="AlphaFoldDB" id="A0A3E2H880"/>
<name>A0A3E2H880_SCYLI</name>
<dbReference type="OMA" id="WSGYVIP"/>
<dbReference type="GO" id="GO:0004806">
    <property type="term" value="F:triacylglycerol lipase activity"/>
    <property type="evidence" value="ECO:0007669"/>
    <property type="project" value="TreeGrafter"/>
</dbReference>
<proteinExistence type="predicted"/>
<keyword evidence="1" id="KW-0378">Hydrolase</keyword>
<dbReference type="Gene3D" id="3.40.50.1820">
    <property type="entry name" value="alpha/beta hydrolase"/>
    <property type="match status" value="1"/>
</dbReference>
<dbReference type="InterPro" id="IPR013094">
    <property type="entry name" value="AB_hydrolase_3"/>
</dbReference>